<protein>
    <submittedName>
        <fullName evidence="2">Uncharacterized protein</fullName>
    </submittedName>
</protein>
<sequence length="142" mass="15368">MALLFREKERPEHTMRSILPLAASAAMICACASPASAAERLPDGVYHCEVYLLGQFLSLGDITIRGNVYTEPAYFTAPRQGYNYQIETNGEISWLGPLGGFTAGGNSISLTQVTSFDPADASFDIIMRQPHGAFTASTCTIR</sequence>
<dbReference type="PROSITE" id="PS51257">
    <property type="entry name" value="PROKAR_LIPOPROTEIN"/>
    <property type="match status" value="1"/>
</dbReference>
<dbReference type="Proteomes" id="UP000294958">
    <property type="component" value="Unassembled WGS sequence"/>
</dbReference>
<feature type="chain" id="PRO_5020556558" evidence="1">
    <location>
        <begin position="38"/>
        <end position="142"/>
    </location>
</feature>
<comment type="caution">
    <text evidence="2">The sequence shown here is derived from an EMBL/GenBank/DDBJ whole genome shotgun (WGS) entry which is preliminary data.</text>
</comment>
<dbReference type="EMBL" id="SNZF01000034">
    <property type="protein sequence ID" value="TDR31339.1"/>
    <property type="molecule type" value="Genomic_DNA"/>
</dbReference>
<evidence type="ECO:0000313" key="2">
    <source>
        <dbReference type="EMBL" id="TDR31339.1"/>
    </source>
</evidence>
<evidence type="ECO:0000313" key="3">
    <source>
        <dbReference type="Proteomes" id="UP000294958"/>
    </source>
</evidence>
<dbReference type="AlphaFoldDB" id="A0A4R6Y7L5"/>
<name>A0A4R6Y7L5_9HYPH</name>
<keyword evidence="1" id="KW-0732">Signal</keyword>
<keyword evidence="3" id="KW-1185">Reference proteome</keyword>
<evidence type="ECO:0000256" key="1">
    <source>
        <dbReference type="SAM" id="SignalP"/>
    </source>
</evidence>
<proteinExistence type="predicted"/>
<accession>A0A4R6Y7L5</accession>
<gene>
    <name evidence="2" type="ORF">DES43_13428</name>
</gene>
<organism evidence="2 3">
    <name type="scientific">Aquamicrobium defluvii</name>
    <dbReference type="NCBI Taxonomy" id="69279"/>
    <lineage>
        <taxon>Bacteria</taxon>
        <taxon>Pseudomonadati</taxon>
        <taxon>Pseudomonadota</taxon>
        <taxon>Alphaproteobacteria</taxon>
        <taxon>Hyphomicrobiales</taxon>
        <taxon>Phyllobacteriaceae</taxon>
        <taxon>Aquamicrobium</taxon>
    </lineage>
</organism>
<feature type="signal peptide" evidence="1">
    <location>
        <begin position="1"/>
        <end position="37"/>
    </location>
</feature>
<reference evidence="2 3" key="1">
    <citation type="submission" date="2019-03" db="EMBL/GenBank/DDBJ databases">
        <title>Genomic Encyclopedia of Type Strains, Phase IV (KMG-IV): sequencing the most valuable type-strain genomes for metagenomic binning, comparative biology and taxonomic classification.</title>
        <authorList>
            <person name="Goeker M."/>
        </authorList>
    </citation>
    <scope>NUCLEOTIDE SEQUENCE [LARGE SCALE GENOMIC DNA]</scope>
    <source>
        <strain evidence="2 3">DSM 11603</strain>
    </source>
</reference>